<comment type="caution">
    <text evidence="2">The sequence shown here is derived from an EMBL/GenBank/DDBJ whole genome shotgun (WGS) entry which is preliminary data.</text>
</comment>
<keyword evidence="3" id="KW-1185">Reference proteome</keyword>
<dbReference type="EMBL" id="JAOVZR010000001">
    <property type="protein sequence ID" value="MCY0150316.1"/>
    <property type="molecule type" value="Genomic_DNA"/>
</dbReference>
<evidence type="ECO:0000313" key="2">
    <source>
        <dbReference type="EMBL" id="MCY0150316.1"/>
    </source>
</evidence>
<organism evidence="2 3">
    <name type="scientific">Hoeflea algicola</name>
    <dbReference type="NCBI Taxonomy" id="2983763"/>
    <lineage>
        <taxon>Bacteria</taxon>
        <taxon>Pseudomonadati</taxon>
        <taxon>Pseudomonadota</taxon>
        <taxon>Alphaproteobacteria</taxon>
        <taxon>Hyphomicrobiales</taxon>
        <taxon>Rhizobiaceae</taxon>
        <taxon>Hoeflea</taxon>
    </lineage>
</organism>
<reference evidence="2" key="1">
    <citation type="submission" date="2022-10" db="EMBL/GenBank/DDBJ databases">
        <title>Hoeflea sp. G2-23, isolated from marine algae.</title>
        <authorList>
            <person name="Kristyanto S."/>
            <person name="Kim J.M."/>
            <person name="Jeon C.O."/>
        </authorList>
    </citation>
    <scope>NUCLEOTIDE SEQUENCE</scope>
    <source>
        <strain evidence="2">G2-23</strain>
    </source>
</reference>
<evidence type="ECO:0000313" key="3">
    <source>
        <dbReference type="Proteomes" id="UP001073227"/>
    </source>
</evidence>
<dbReference type="RefSeq" id="WP_267655749.1">
    <property type="nucleotide sequence ID" value="NZ_JAOVZR010000001.1"/>
</dbReference>
<evidence type="ECO:0000256" key="1">
    <source>
        <dbReference type="SAM" id="SignalP"/>
    </source>
</evidence>
<sequence length="102" mass="10777">MKKTVLISAAVLALGVAAIAADERSIVPQTATANIAMTSLSPRVSTVLHTSDAFDAVHSDKQHPGAARLVLSPTTAKTDACEKANWPYYPADCLERVETSQL</sequence>
<protein>
    <submittedName>
        <fullName evidence="2">Uncharacterized protein</fullName>
    </submittedName>
</protein>
<proteinExistence type="predicted"/>
<keyword evidence="1" id="KW-0732">Signal</keyword>
<feature type="chain" id="PRO_5046742821" evidence="1">
    <location>
        <begin position="21"/>
        <end position="102"/>
    </location>
</feature>
<dbReference type="Proteomes" id="UP001073227">
    <property type="component" value="Unassembled WGS sequence"/>
</dbReference>
<accession>A0ABT3ZFB3</accession>
<gene>
    <name evidence="2" type="ORF">OEG84_22060</name>
</gene>
<feature type="signal peptide" evidence="1">
    <location>
        <begin position="1"/>
        <end position="20"/>
    </location>
</feature>
<name>A0ABT3ZFB3_9HYPH</name>